<evidence type="ECO:0000313" key="4">
    <source>
        <dbReference type="WBParaSite" id="L893_g21387.t1"/>
    </source>
</evidence>
<feature type="compositionally biased region" description="Low complexity" evidence="1">
    <location>
        <begin position="243"/>
        <end position="257"/>
    </location>
</feature>
<evidence type="ECO:0000256" key="1">
    <source>
        <dbReference type="SAM" id="MobiDB-lite"/>
    </source>
</evidence>
<keyword evidence="3" id="KW-1185">Reference proteome</keyword>
<name>A0A1I7YZR7_9BILA</name>
<proteinExistence type="predicted"/>
<keyword evidence="2" id="KW-0812">Transmembrane</keyword>
<keyword evidence="2" id="KW-0472">Membrane</keyword>
<organism evidence="3 4">
    <name type="scientific">Steinernema glaseri</name>
    <dbReference type="NCBI Taxonomy" id="37863"/>
    <lineage>
        <taxon>Eukaryota</taxon>
        <taxon>Metazoa</taxon>
        <taxon>Ecdysozoa</taxon>
        <taxon>Nematoda</taxon>
        <taxon>Chromadorea</taxon>
        <taxon>Rhabditida</taxon>
        <taxon>Tylenchina</taxon>
        <taxon>Panagrolaimomorpha</taxon>
        <taxon>Strongyloidoidea</taxon>
        <taxon>Steinernematidae</taxon>
        <taxon>Steinernema</taxon>
    </lineage>
</organism>
<dbReference type="WBParaSite" id="L893_g21387.t1">
    <property type="protein sequence ID" value="L893_g21387.t1"/>
    <property type="gene ID" value="L893_g21387"/>
</dbReference>
<feature type="transmembrane region" description="Helical" evidence="2">
    <location>
        <begin position="143"/>
        <end position="161"/>
    </location>
</feature>
<protein>
    <submittedName>
        <fullName evidence="4">EGF-like domain-containing protein</fullName>
    </submittedName>
</protein>
<evidence type="ECO:0000256" key="2">
    <source>
        <dbReference type="SAM" id="Phobius"/>
    </source>
</evidence>
<evidence type="ECO:0000313" key="3">
    <source>
        <dbReference type="Proteomes" id="UP000095287"/>
    </source>
</evidence>
<sequence>MEVANSTSIAKHLLILCCYGSSPYIDYASKGDVKHESTHVLDPTDWIATETSGSLLNASVHPEFLGNYPYLKDVIPPNVALSACDLYNLTFSTNDDERLYENFKGTLSCRCSSKRFGRSCQFETRQALLTDAESSANTLIPTYCLLTVTLIALVAVLSMMIRGCFCDCFGPYRNPFKPAEPEQPLDPAVVNRCLQSVKAHEAKMARKLQNNEHERPLLIPTVSQACAAPYPSSVQPYGPPPIGQQISAAPAPSAPRSCSPPPSYRSRAGSMDSIGQHRPTDM</sequence>
<keyword evidence="2" id="KW-1133">Transmembrane helix</keyword>
<feature type="region of interest" description="Disordered" evidence="1">
    <location>
        <begin position="237"/>
        <end position="282"/>
    </location>
</feature>
<accession>A0A1I7YZR7</accession>
<dbReference type="AlphaFoldDB" id="A0A1I7YZR7"/>
<reference evidence="4" key="1">
    <citation type="submission" date="2016-11" db="UniProtKB">
        <authorList>
            <consortium name="WormBaseParasite"/>
        </authorList>
    </citation>
    <scope>IDENTIFICATION</scope>
</reference>
<dbReference type="Proteomes" id="UP000095287">
    <property type="component" value="Unplaced"/>
</dbReference>